<feature type="region of interest" description="Disordered" evidence="1">
    <location>
        <begin position="35"/>
        <end position="269"/>
    </location>
</feature>
<keyword evidence="4" id="KW-1185">Reference proteome</keyword>
<dbReference type="Pfam" id="PF10708">
    <property type="entry name" value="DUF2510"/>
    <property type="match status" value="1"/>
</dbReference>
<feature type="compositionally biased region" description="Basic and acidic residues" evidence="1">
    <location>
        <begin position="118"/>
        <end position="130"/>
    </location>
</feature>
<feature type="compositionally biased region" description="Pro residues" evidence="1">
    <location>
        <begin position="241"/>
        <end position="252"/>
    </location>
</feature>
<dbReference type="AlphaFoldDB" id="A0A852TZ01"/>
<accession>A0A852TZ01</accession>
<evidence type="ECO:0000259" key="2">
    <source>
        <dbReference type="Pfam" id="PF10708"/>
    </source>
</evidence>
<evidence type="ECO:0000313" key="3">
    <source>
        <dbReference type="EMBL" id="NYE49158.1"/>
    </source>
</evidence>
<evidence type="ECO:0000313" key="4">
    <source>
        <dbReference type="Proteomes" id="UP000589036"/>
    </source>
</evidence>
<feature type="compositionally biased region" description="Low complexity" evidence="1">
    <location>
        <begin position="228"/>
        <end position="240"/>
    </location>
</feature>
<feature type="domain" description="DUF2510" evidence="2">
    <location>
        <begin position="7"/>
        <end position="34"/>
    </location>
</feature>
<dbReference type="EMBL" id="JACCCC010000001">
    <property type="protein sequence ID" value="NYE49158.1"/>
    <property type="molecule type" value="Genomic_DNA"/>
</dbReference>
<name>A0A852TZ01_9ACTN</name>
<dbReference type="RefSeq" id="WP_179644873.1">
    <property type="nucleotide sequence ID" value="NZ_BAAAYY010000031.1"/>
</dbReference>
<evidence type="ECO:0000256" key="1">
    <source>
        <dbReference type="SAM" id="MobiDB-lite"/>
    </source>
</evidence>
<feature type="compositionally biased region" description="Basic and acidic residues" evidence="1">
    <location>
        <begin position="138"/>
        <end position="148"/>
    </location>
</feature>
<reference evidence="3 4" key="1">
    <citation type="submission" date="2020-07" db="EMBL/GenBank/DDBJ databases">
        <title>Sequencing the genomes of 1000 actinobacteria strains.</title>
        <authorList>
            <person name="Klenk H.-P."/>
        </authorList>
    </citation>
    <scope>NUCLEOTIDE SEQUENCE [LARGE SCALE GENOMIC DNA]</scope>
    <source>
        <strain evidence="3 4">CXB654</strain>
    </source>
</reference>
<dbReference type="Proteomes" id="UP000589036">
    <property type="component" value="Unassembled WGS sequence"/>
</dbReference>
<feature type="compositionally biased region" description="Basic and acidic residues" evidence="1">
    <location>
        <begin position="192"/>
        <end position="202"/>
    </location>
</feature>
<dbReference type="InterPro" id="IPR018929">
    <property type="entry name" value="DUF2510"/>
</dbReference>
<proteinExistence type="predicted"/>
<protein>
    <recommendedName>
        <fullName evidence="2">DUF2510 domain-containing protein</fullName>
    </recommendedName>
</protein>
<gene>
    <name evidence="3" type="ORF">HDA32_004278</name>
</gene>
<comment type="caution">
    <text evidence="3">The sequence shown here is derived from an EMBL/GenBank/DDBJ whole genome shotgun (WGS) entry which is preliminary data.</text>
</comment>
<sequence length="269" mass="27823">MGGSIEPGWYADPHGVEDRLRWWNGDEWTQHVRSLSELTGGSGGSTGERTRNPDDPEATADLSDAPSRPGAGGEADPDGATADLSGVFGRSGTEAAPDESTADLSEALDGGTAPDSTMRVDPHASARPVDDEPSTMRIDPHTAPRREPDDEQPTADMSGGAAGSTMRVDPHADDSGPASARPVDDEPSTMRIDPHTPPRREPDDEQPTADMSGGAAGSTMRVDPHADGSGAPPSTASSTPTTPPWPVWPGPAPVRRRRAAPGSTNSSGT</sequence>
<organism evidence="3 4">
    <name type="scientific">Spinactinospora alkalitolerans</name>
    <dbReference type="NCBI Taxonomy" id="687207"/>
    <lineage>
        <taxon>Bacteria</taxon>
        <taxon>Bacillati</taxon>
        <taxon>Actinomycetota</taxon>
        <taxon>Actinomycetes</taxon>
        <taxon>Streptosporangiales</taxon>
        <taxon>Nocardiopsidaceae</taxon>
        <taxon>Spinactinospora</taxon>
    </lineage>
</organism>